<dbReference type="InParanoid" id="A0A1B4XJN5"/>
<dbReference type="KEGG" id="slim:SCL_2740"/>
<dbReference type="EMBL" id="AP014879">
    <property type="protein sequence ID" value="BAV35017.1"/>
    <property type="molecule type" value="Genomic_DNA"/>
</dbReference>
<keyword evidence="2" id="KW-0813">Transport</keyword>
<comment type="PTM">
    <text evidence="8">Binds 1 heme c group covalently per subunit.</text>
</comment>
<dbReference type="Proteomes" id="UP000243180">
    <property type="component" value="Chromosome"/>
</dbReference>
<organism evidence="11 12">
    <name type="scientific">Sulfuricaulis limicola</name>
    <dbReference type="NCBI Taxonomy" id="1620215"/>
    <lineage>
        <taxon>Bacteria</taxon>
        <taxon>Pseudomonadati</taxon>
        <taxon>Pseudomonadota</taxon>
        <taxon>Gammaproteobacteria</taxon>
        <taxon>Acidiferrobacterales</taxon>
        <taxon>Acidiferrobacteraceae</taxon>
        <taxon>Sulfuricaulis</taxon>
    </lineage>
</organism>
<evidence type="ECO:0000256" key="7">
    <source>
        <dbReference type="ARBA" id="ARBA00031244"/>
    </source>
</evidence>
<protein>
    <recommendedName>
        <fullName evidence="1">Cytochrome c-551</fullName>
    </recommendedName>
    <alternativeName>
        <fullName evidence="7">Cytochrome c551</fullName>
    </alternativeName>
</protein>
<feature type="binding site" description="covalent" evidence="8">
    <location>
        <position position="46"/>
    </location>
    <ligand>
        <name>heme c</name>
        <dbReference type="ChEBI" id="CHEBI:61717"/>
    </ligand>
</feature>
<evidence type="ECO:0000256" key="9">
    <source>
        <dbReference type="SAM" id="SignalP"/>
    </source>
</evidence>
<evidence type="ECO:0000256" key="3">
    <source>
        <dbReference type="ARBA" id="ARBA00022617"/>
    </source>
</evidence>
<evidence type="ECO:0000313" key="12">
    <source>
        <dbReference type="Proteomes" id="UP000243180"/>
    </source>
</evidence>
<evidence type="ECO:0000256" key="6">
    <source>
        <dbReference type="ARBA" id="ARBA00023004"/>
    </source>
</evidence>
<dbReference type="InterPro" id="IPR036909">
    <property type="entry name" value="Cyt_c-like_dom_sf"/>
</dbReference>
<gene>
    <name evidence="11" type="ORF">SCL_2740</name>
</gene>
<dbReference type="SUPFAM" id="SSF46626">
    <property type="entry name" value="Cytochrome c"/>
    <property type="match status" value="1"/>
</dbReference>
<evidence type="ECO:0000256" key="5">
    <source>
        <dbReference type="ARBA" id="ARBA00022982"/>
    </source>
</evidence>
<dbReference type="AlphaFoldDB" id="A0A1B4XJN5"/>
<evidence type="ECO:0000259" key="10">
    <source>
        <dbReference type="PROSITE" id="PS51007"/>
    </source>
</evidence>
<dbReference type="Gene3D" id="1.10.760.10">
    <property type="entry name" value="Cytochrome c-like domain"/>
    <property type="match status" value="1"/>
</dbReference>
<dbReference type="PROSITE" id="PS51007">
    <property type="entry name" value="CYTC"/>
    <property type="match status" value="1"/>
</dbReference>
<keyword evidence="5" id="KW-0249">Electron transport</keyword>
<dbReference type="GO" id="GO:0020037">
    <property type="term" value="F:heme binding"/>
    <property type="evidence" value="ECO:0007669"/>
    <property type="project" value="InterPro"/>
</dbReference>
<dbReference type="RefSeq" id="WP_096361703.1">
    <property type="nucleotide sequence ID" value="NZ_AP014879.1"/>
</dbReference>
<keyword evidence="4 8" id="KW-0479">Metal-binding</keyword>
<keyword evidence="12" id="KW-1185">Reference proteome</keyword>
<dbReference type="PRINTS" id="PR00606">
    <property type="entry name" value="CYTCHROMECID"/>
</dbReference>
<evidence type="ECO:0000256" key="1">
    <source>
        <dbReference type="ARBA" id="ARBA00021020"/>
    </source>
</evidence>
<proteinExistence type="predicted"/>
<dbReference type="InterPro" id="IPR002324">
    <property type="entry name" value="Cyt_c_ID"/>
</dbReference>
<dbReference type="InterPro" id="IPR009056">
    <property type="entry name" value="Cyt_c-like_dom"/>
</dbReference>
<dbReference type="Pfam" id="PF00034">
    <property type="entry name" value="Cytochrom_C"/>
    <property type="match status" value="1"/>
</dbReference>
<evidence type="ECO:0000256" key="2">
    <source>
        <dbReference type="ARBA" id="ARBA00022448"/>
    </source>
</evidence>
<name>A0A1B4XJN5_9GAMM</name>
<evidence type="ECO:0000256" key="4">
    <source>
        <dbReference type="ARBA" id="ARBA00022723"/>
    </source>
</evidence>
<evidence type="ECO:0000256" key="8">
    <source>
        <dbReference type="PIRSR" id="PIRSR602324-1"/>
    </source>
</evidence>
<dbReference type="GO" id="GO:0009055">
    <property type="term" value="F:electron transfer activity"/>
    <property type="evidence" value="ECO:0007669"/>
    <property type="project" value="InterPro"/>
</dbReference>
<feature type="binding site" description="covalent" evidence="8">
    <location>
        <position position="42"/>
    </location>
    <ligand>
        <name>heme c</name>
        <dbReference type="ChEBI" id="CHEBI:61717"/>
    </ligand>
</feature>
<dbReference type="GO" id="GO:0005506">
    <property type="term" value="F:iron ion binding"/>
    <property type="evidence" value="ECO:0007669"/>
    <property type="project" value="InterPro"/>
</dbReference>
<feature type="domain" description="Cytochrome c" evidence="10">
    <location>
        <begin position="28"/>
        <end position="116"/>
    </location>
</feature>
<keyword evidence="3 8" id="KW-0349">Heme</keyword>
<sequence>MKHKIFASALLAFSAVVFASSPAVAADIDADAAQKLAKKNNCFKCHAIDKTKKGPSYKKIAAKYKGKPDGEAKVIENFTTAPMVKMEDGTEEKHKVIDTKDMKEMKNLAQWILSLDK</sequence>
<keyword evidence="9" id="KW-0732">Signal</keyword>
<evidence type="ECO:0000313" key="11">
    <source>
        <dbReference type="EMBL" id="BAV35017.1"/>
    </source>
</evidence>
<reference evidence="11 12" key="1">
    <citation type="submission" date="2015-05" db="EMBL/GenBank/DDBJ databases">
        <title>Complete genome sequence of a sulfur-oxidizing gammaproteobacterium strain HA5.</title>
        <authorList>
            <person name="Miura A."/>
            <person name="Kojima H."/>
            <person name="Fukui M."/>
        </authorList>
    </citation>
    <scope>NUCLEOTIDE SEQUENCE [LARGE SCALE GENOMIC DNA]</scope>
    <source>
        <strain evidence="11 12">HA5</strain>
    </source>
</reference>
<accession>A0A1B4XJN5</accession>
<keyword evidence="6 8" id="KW-0408">Iron</keyword>
<feature type="chain" id="PRO_5008572614" description="Cytochrome c-551" evidence="9">
    <location>
        <begin position="26"/>
        <end position="117"/>
    </location>
</feature>
<dbReference type="OrthoDB" id="9797504at2"/>
<feature type="signal peptide" evidence="9">
    <location>
        <begin position="1"/>
        <end position="25"/>
    </location>
</feature>